<dbReference type="AlphaFoldDB" id="A0A4R0Q5H6"/>
<dbReference type="SUPFAM" id="SSF81593">
    <property type="entry name" value="Nucleotidyltransferase substrate binding subunit/domain"/>
    <property type="match status" value="1"/>
</dbReference>
<evidence type="ECO:0000259" key="1">
    <source>
        <dbReference type="PROSITE" id="PS50910"/>
    </source>
</evidence>
<dbReference type="PROSITE" id="PS50910">
    <property type="entry name" value="HEPN"/>
    <property type="match status" value="1"/>
</dbReference>
<name>A0A4R0Q5H6_9SPHI</name>
<sequence>MLKLNEINMEPKLLPEAEHAVHFRAFIQRLAQKFEPLQIFSFSQNSSTHNFQGCFNDNQGYFKCDHCLLVVTETATRIDYEMQDFANSYYQHGTITVISHGKQSVMDAVQQNSRFFIGVLTYGKLLYSKDGLLDSDPISAFIPTKGAIKALKHYEHRIPLANGFLMCASECLEKEQFGICAFMLHQAVEQTCICLVRVHIAYRSEFHNLYRLLRLCQCFSEKPFQLFLSTLEDERLFDVMAKSYSGSRYKGDFTVSRQDAEHLYQRVASFLLLAKEMCNEKIELLAKSASDYAVLKNADHVLIEKILQINI</sequence>
<organism evidence="2 3">
    <name type="scientific">Pedobacter psychrodurus</name>
    <dbReference type="NCBI Taxonomy" id="2530456"/>
    <lineage>
        <taxon>Bacteria</taxon>
        <taxon>Pseudomonadati</taxon>
        <taxon>Bacteroidota</taxon>
        <taxon>Sphingobacteriia</taxon>
        <taxon>Sphingobacteriales</taxon>
        <taxon>Sphingobacteriaceae</taxon>
        <taxon>Pedobacter</taxon>
    </lineage>
</organism>
<proteinExistence type="predicted"/>
<keyword evidence="3" id="KW-1185">Reference proteome</keyword>
<dbReference type="InterPro" id="IPR007842">
    <property type="entry name" value="HEPN_dom"/>
</dbReference>
<feature type="domain" description="HEPN" evidence="1">
    <location>
        <begin position="158"/>
        <end position="270"/>
    </location>
</feature>
<gene>
    <name evidence="2" type="ORF">EZ456_06495</name>
</gene>
<dbReference type="OrthoDB" id="634374at2"/>
<comment type="caution">
    <text evidence="2">The sequence shown here is derived from an EMBL/GenBank/DDBJ whole genome shotgun (WGS) entry which is preliminary data.</text>
</comment>
<dbReference type="Pfam" id="PF05168">
    <property type="entry name" value="HEPN"/>
    <property type="match status" value="1"/>
</dbReference>
<dbReference type="Proteomes" id="UP000293925">
    <property type="component" value="Unassembled WGS sequence"/>
</dbReference>
<evidence type="ECO:0000313" key="2">
    <source>
        <dbReference type="EMBL" id="TCD28329.1"/>
    </source>
</evidence>
<reference evidence="2 3" key="1">
    <citation type="submission" date="2019-02" db="EMBL/GenBank/DDBJ databases">
        <title>Pedobacter sp. RP-3-21 sp. nov., isolated from Arctic soil.</title>
        <authorList>
            <person name="Dahal R.H."/>
        </authorList>
    </citation>
    <scope>NUCLEOTIDE SEQUENCE [LARGE SCALE GENOMIC DNA]</scope>
    <source>
        <strain evidence="2 3">RP-3-21</strain>
    </source>
</reference>
<dbReference type="Gene3D" id="1.20.120.330">
    <property type="entry name" value="Nucleotidyltransferases domain 2"/>
    <property type="match status" value="1"/>
</dbReference>
<protein>
    <submittedName>
        <fullName evidence="2">HEPN domain-containing protein</fullName>
    </submittedName>
</protein>
<dbReference type="EMBL" id="SJSO01000004">
    <property type="protein sequence ID" value="TCD28329.1"/>
    <property type="molecule type" value="Genomic_DNA"/>
</dbReference>
<accession>A0A4R0Q5H6</accession>
<evidence type="ECO:0000313" key="3">
    <source>
        <dbReference type="Proteomes" id="UP000293925"/>
    </source>
</evidence>
<dbReference type="SMART" id="SM00748">
    <property type="entry name" value="HEPN"/>
    <property type="match status" value="1"/>
</dbReference>